<dbReference type="PATRIC" id="fig|1604020.3.peg.1736"/>
<protein>
    <recommendedName>
        <fullName evidence="3">Prepilin-type N-terminal cleavage/methylation domain-containing protein</fullName>
    </recommendedName>
</protein>
<dbReference type="NCBIfam" id="TIGR02532">
    <property type="entry name" value="IV_pilin_GFxxxE"/>
    <property type="match status" value="1"/>
</dbReference>
<reference evidence="1 2" key="1">
    <citation type="submission" date="2015-01" db="EMBL/GenBank/DDBJ databases">
        <title>Lifestyle Evolution in Cyanobacterial Symbionts of Sponges.</title>
        <authorList>
            <person name="Burgsdorf I."/>
            <person name="Slaby B.M."/>
            <person name="Handley K.M."/>
            <person name="Haber M."/>
            <person name="Blom J."/>
            <person name="Marshall C.W."/>
            <person name="Gilbert J.A."/>
            <person name="Hentschel U."/>
            <person name="Steindler L."/>
        </authorList>
    </citation>
    <scope>NUCLEOTIDE SEQUENCE [LARGE SCALE GENOMIC DNA]</scope>
    <source>
        <strain evidence="1">SP3</strain>
    </source>
</reference>
<dbReference type="InterPro" id="IPR012902">
    <property type="entry name" value="N_methyl_site"/>
</dbReference>
<comment type="caution">
    <text evidence="1">The sequence shown here is derived from an EMBL/GenBank/DDBJ whole genome shotgun (WGS) entry which is preliminary data.</text>
</comment>
<evidence type="ECO:0000313" key="1">
    <source>
        <dbReference type="EMBL" id="KKZ11136.1"/>
    </source>
</evidence>
<name>A0A0G2IVQ9_9SYNE</name>
<dbReference type="AlphaFoldDB" id="A0A0G2IVQ9"/>
<sequence length="154" mass="17099">MPALKRGPLQPHGRWRLHPRTASGAGFTLVEVVVSSSILAFALAGSFRGWSQGQALVQRANQRQALLDAVEQDLQRQQGFVIQALRKKPPWACELPLSVLKKQLQDLPHDLPDAVERQWPIQGQWSALAVRYTAPKLRAPRERWLALGGGAVCD</sequence>
<dbReference type="EMBL" id="JXQG01000062">
    <property type="protein sequence ID" value="KKZ11136.1"/>
    <property type="molecule type" value="Genomic_DNA"/>
</dbReference>
<proteinExistence type="predicted"/>
<dbReference type="Proteomes" id="UP000035067">
    <property type="component" value="Unassembled WGS sequence"/>
</dbReference>
<dbReference type="Pfam" id="PF07963">
    <property type="entry name" value="N_methyl"/>
    <property type="match status" value="1"/>
</dbReference>
<organism evidence="1 2">
    <name type="scientific">Candidatus Synechococcus spongiarum SP3</name>
    <dbReference type="NCBI Taxonomy" id="1604020"/>
    <lineage>
        <taxon>Bacteria</taxon>
        <taxon>Bacillati</taxon>
        <taxon>Cyanobacteriota</taxon>
        <taxon>Cyanophyceae</taxon>
        <taxon>Synechococcales</taxon>
        <taxon>Synechococcaceae</taxon>
        <taxon>Synechococcus</taxon>
    </lineage>
</organism>
<gene>
    <name evidence="1" type="ORF">TE42_08610</name>
</gene>
<evidence type="ECO:0008006" key="3">
    <source>
        <dbReference type="Google" id="ProtNLM"/>
    </source>
</evidence>
<accession>A0A0G2IVQ9</accession>
<evidence type="ECO:0000313" key="2">
    <source>
        <dbReference type="Proteomes" id="UP000035067"/>
    </source>
</evidence>